<evidence type="ECO:0000259" key="3">
    <source>
        <dbReference type="PROSITE" id="PS51828"/>
    </source>
</evidence>
<evidence type="ECO:0000313" key="4">
    <source>
        <dbReference type="Proteomes" id="UP000515163"/>
    </source>
</evidence>
<keyword evidence="4" id="KW-1185">Reference proteome</keyword>
<dbReference type="AlphaFoldDB" id="A0A6P8GZS8"/>
<dbReference type="PROSITE" id="PS51828">
    <property type="entry name" value="PTX_2"/>
    <property type="match status" value="1"/>
</dbReference>
<evidence type="ECO:0000313" key="5">
    <source>
        <dbReference type="RefSeq" id="XP_031548993.1"/>
    </source>
</evidence>
<sequence>MVDKQIENIEQAQNKAADFLNKEIKLDITPEKGWHTEDMFIPPGYHLKAEVKTERKSSNSPEEHKQAYKYPKGMGSVMMNGCWGTGYEKSDPCFDALEANDQCRNMIDGAAFIGVGFDGRGQYSPESRKMSIIQRSCAGKASYDDFQVPDTMNVHGIYDTKAQMTVFTSRSEYQMYLQKEAGVSGSLFGFYAGVKSAWGSSESGAQQTNLAVFDIDVDRYEIFQDEVKPQDLSRSFLREFISLPNSYFASGAPAKFQEFILRWGTHYIKSARFGGQLEVRKTQLASMSASKEEFAEKSEVEFKSLFWSAGSRSRTESGSSSKSQQNYMSTSVVVQGGSQRIAAIVSDMYSPTFKSEFTVDEKSQKSYYLLDEKRVYCEFASREEMEFSLKRKRVSLKRAIEVYMEEGARSISDVSIPAGKAGCESNDPKYQSATKRPSWKEMTAQNKPFIVIFDMLNDLKGVDKDGIDIPKSMSRTVQYRGDQWHTSDRNGEFHMYDGFSNGLSFNPANKKISIFGLVLKYNESKGTLVLGKADYDHSKNYFPNLSPLLKGKQLARAEWPIQEVYLNRENSKNRMGHLPCNVKWSNGLRFDPSDRGGKCLHFTASSKSTLYAVFSAVPSNKDSWYYVEISSSGVGIYKAQRLMVTTVNTNAIALGDAILYQSYFVCVTESPTSTVIEYGKTQGTTNSGDVYLTLIDHNQPIHARFYSFGNGEEAAQIVDSHVVSRKLTATDCKGDTYRDKDEPNCVQRCHEACAPLAGCQYTSKGEPRATDCNEFRYAKKRDGTCVSKCRPGELPNKDQYCTVSYDLSFKSDTKPDHSKMKGFPTLNHFTLCLWLRLPNNTSSARIYEYEIMKYFNKGSEEPLFYVEINKLDGEVRFAIGVTTTAAERSRTAKRASLRSTKIDKVNKWHHICVYRDSIYGETHIYRDGFNPFPGPNDALIEPNRVPQANGELQLGGFGRQTFPGAITNLNIWDRKLTDNEIAKMALSCDAGNSGNVKNWGDISTELNLDHYIVKKSSCITEQ</sequence>
<dbReference type="RefSeq" id="XP_031548993.1">
    <property type="nucleotide sequence ID" value="XM_031693133.1"/>
</dbReference>
<dbReference type="CDD" id="cd00064">
    <property type="entry name" value="FU"/>
    <property type="match status" value="1"/>
</dbReference>
<dbReference type="OrthoDB" id="1366754at2759"/>
<dbReference type="InterPro" id="IPR006212">
    <property type="entry name" value="Furin_repeat"/>
</dbReference>
<dbReference type="GeneID" id="116286577"/>
<dbReference type="PROSITE" id="PS51412">
    <property type="entry name" value="MACPF_2"/>
    <property type="match status" value="1"/>
</dbReference>
<dbReference type="SMART" id="SM00159">
    <property type="entry name" value="PTX"/>
    <property type="match status" value="1"/>
</dbReference>
<protein>
    <submittedName>
        <fullName evidence="5">Uncharacterized protein LOC116286577 isoform X2</fullName>
    </submittedName>
</protein>
<comment type="caution">
    <text evidence="1">Lacks conserved residue(s) required for the propagation of feature annotation.</text>
</comment>
<name>A0A6P8GZS8_ACTTE</name>
<dbReference type="InterPro" id="IPR013320">
    <property type="entry name" value="ConA-like_dom_sf"/>
</dbReference>
<reference evidence="5" key="1">
    <citation type="submission" date="2025-08" db="UniProtKB">
        <authorList>
            <consortium name="RefSeq"/>
        </authorList>
    </citation>
    <scope>IDENTIFICATION</scope>
    <source>
        <tissue evidence="5">Tentacle</tissue>
    </source>
</reference>
<gene>
    <name evidence="5" type="primary">LOC116286577</name>
</gene>
<feature type="domain" description="MACPF" evidence="2">
    <location>
        <begin position="89"/>
        <end position="411"/>
    </location>
</feature>
<dbReference type="InterPro" id="IPR020864">
    <property type="entry name" value="MACPF"/>
</dbReference>
<dbReference type="PANTHER" id="PTHR46549:SF1">
    <property type="entry name" value="MACPF DOMAIN-CONTAINING PROTEIN"/>
    <property type="match status" value="1"/>
</dbReference>
<dbReference type="InterPro" id="IPR009030">
    <property type="entry name" value="Growth_fac_rcpt_cys_sf"/>
</dbReference>
<feature type="domain" description="Pentraxin (PTX)" evidence="3">
    <location>
        <begin position="803"/>
        <end position="1018"/>
    </location>
</feature>
<organism evidence="4 5">
    <name type="scientific">Actinia tenebrosa</name>
    <name type="common">Australian red waratah sea anemone</name>
    <dbReference type="NCBI Taxonomy" id="6105"/>
    <lineage>
        <taxon>Eukaryota</taxon>
        <taxon>Metazoa</taxon>
        <taxon>Cnidaria</taxon>
        <taxon>Anthozoa</taxon>
        <taxon>Hexacorallia</taxon>
        <taxon>Actiniaria</taxon>
        <taxon>Actiniidae</taxon>
        <taxon>Actinia</taxon>
    </lineage>
</organism>
<evidence type="ECO:0000259" key="2">
    <source>
        <dbReference type="PROSITE" id="PS51412"/>
    </source>
</evidence>
<dbReference type="PANTHER" id="PTHR46549">
    <property type="entry name" value="MACPF DOMAIN-CONTAINING PROTEIN"/>
    <property type="match status" value="1"/>
</dbReference>
<accession>A0A6P8GZS8</accession>
<dbReference type="Proteomes" id="UP000515163">
    <property type="component" value="Unplaced"/>
</dbReference>
<proteinExistence type="predicted"/>
<dbReference type="InterPro" id="IPR001759">
    <property type="entry name" value="PTX_dom"/>
</dbReference>
<dbReference type="SUPFAM" id="SSF49899">
    <property type="entry name" value="Concanavalin A-like lectins/glucanases"/>
    <property type="match status" value="1"/>
</dbReference>
<dbReference type="Pfam" id="PF01823">
    <property type="entry name" value="MACPF"/>
    <property type="match status" value="1"/>
</dbReference>
<dbReference type="Gene3D" id="2.60.120.200">
    <property type="match status" value="1"/>
</dbReference>
<evidence type="ECO:0000256" key="1">
    <source>
        <dbReference type="PROSITE-ProRule" id="PRU01172"/>
    </source>
</evidence>
<dbReference type="Pfam" id="PF13385">
    <property type="entry name" value="Laminin_G_3"/>
    <property type="match status" value="1"/>
</dbReference>
<dbReference type="SUPFAM" id="SSF57184">
    <property type="entry name" value="Growth factor receptor domain"/>
    <property type="match status" value="1"/>
</dbReference>